<evidence type="ECO:0000313" key="2">
    <source>
        <dbReference type="EMBL" id="CAB3402152.1"/>
    </source>
</evidence>
<dbReference type="Proteomes" id="UP000494206">
    <property type="component" value="Unassembled WGS sequence"/>
</dbReference>
<accession>A0A8S1EPM1</accession>
<reference evidence="2 3" key="1">
    <citation type="submission" date="2020-04" db="EMBL/GenBank/DDBJ databases">
        <authorList>
            <person name="Laetsch R D."/>
            <person name="Stevens L."/>
            <person name="Kumar S."/>
            <person name="Blaxter L. M."/>
        </authorList>
    </citation>
    <scope>NUCLEOTIDE SEQUENCE [LARGE SCALE GENOMIC DNA]</scope>
</reference>
<proteinExistence type="predicted"/>
<sequence>MNQDSSQNCTPQRGPPVCIDPRSPTKDIDRTPIQVDSTVSDENSPRGTPMEAGKPKRRSLRQKMFANKKKSLDNDELTKND</sequence>
<organism evidence="2 3">
    <name type="scientific">Caenorhabditis bovis</name>
    <dbReference type="NCBI Taxonomy" id="2654633"/>
    <lineage>
        <taxon>Eukaryota</taxon>
        <taxon>Metazoa</taxon>
        <taxon>Ecdysozoa</taxon>
        <taxon>Nematoda</taxon>
        <taxon>Chromadorea</taxon>
        <taxon>Rhabditida</taxon>
        <taxon>Rhabditina</taxon>
        <taxon>Rhabditomorpha</taxon>
        <taxon>Rhabditoidea</taxon>
        <taxon>Rhabditidae</taxon>
        <taxon>Peloderinae</taxon>
        <taxon>Caenorhabditis</taxon>
    </lineage>
</organism>
<feature type="compositionally biased region" description="Polar residues" evidence="1">
    <location>
        <begin position="1"/>
        <end position="11"/>
    </location>
</feature>
<feature type="compositionally biased region" description="Basic residues" evidence="1">
    <location>
        <begin position="55"/>
        <end position="69"/>
    </location>
</feature>
<feature type="region of interest" description="Disordered" evidence="1">
    <location>
        <begin position="1"/>
        <end position="81"/>
    </location>
</feature>
<name>A0A8S1EPM1_9PELO</name>
<keyword evidence="3" id="KW-1185">Reference proteome</keyword>
<comment type="caution">
    <text evidence="2">The sequence shown here is derived from an EMBL/GenBank/DDBJ whole genome shotgun (WGS) entry which is preliminary data.</text>
</comment>
<feature type="compositionally biased region" description="Polar residues" evidence="1">
    <location>
        <begin position="34"/>
        <end position="46"/>
    </location>
</feature>
<dbReference type="EMBL" id="CADEPM010000003">
    <property type="protein sequence ID" value="CAB3402152.1"/>
    <property type="molecule type" value="Genomic_DNA"/>
</dbReference>
<evidence type="ECO:0000313" key="3">
    <source>
        <dbReference type="Proteomes" id="UP000494206"/>
    </source>
</evidence>
<protein>
    <submittedName>
        <fullName evidence="2">Uncharacterized protein</fullName>
    </submittedName>
</protein>
<feature type="compositionally biased region" description="Basic and acidic residues" evidence="1">
    <location>
        <begin position="70"/>
        <end position="81"/>
    </location>
</feature>
<dbReference type="AlphaFoldDB" id="A0A8S1EPM1"/>
<dbReference type="OrthoDB" id="5872905at2759"/>
<evidence type="ECO:0000256" key="1">
    <source>
        <dbReference type="SAM" id="MobiDB-lite"/>
    </source>
</evidence>
<gene>
    <name evidence="2" type="ORF">CBOVIS_LOCUS4804</name>
</gene>